<keyword evidence="1" id="KW-0472">Membrane</keyword>
<feature type="transmembrane region" description="Helical" evidence="1">
    <location>
        <begin position="33"/>
        <end position="52"/>
    </location>
</feature>
<sequence>MNSVKGIFKPADYFRVIASKDGKTLVDEMLKKIIFIISFFSIIAYLSVSGFTEKMGIMGEATLATKSAIDSGLWAFCTFLLHGLIAAVVAKLFSVDERISVIVTCYFWSHLYGWIAGFLTFTFTFCLVLLITADIEFALISSIIPFLIVKVWYLIKGTEISMQTSKIESVAILMLSSALLFSVNWCLNEATSIYFSKDMMDLYIASGDLKTN</sequence>
<feature type="transmembrane region" description="Helical" evidence="1">
    <location>
        <begin position="72"/>
        <end position="93"/>
    </location>
</feature>
<reference evidence="2" key="1">
    <citation type="submission" date="2023-06" db="EMBL/GenBank/DDBJ databases">
        <title>Genomic Diversity of Vibrio spp. and Metagenomic Analysis of Pathogens in Florida Gulf Coastal Waters Following Hurricane Ian.</title>
        <authorList>
            <person name="Brumfield K.D."/>
        </authorList>
    </citation>
    <scope>NUCLEOTIDE SEQUENCE</scope>
    <source>
        <strain evidence="2">WBS2B-138</strain>
    </source>
</reference>
<proteinExistence type="predicted"/>
<feature type="transmembrane region" description="Helical" evidence="1">
    <location>
        <begin position="137"/>
        <end position="155"/>
    </location>
</feature>
<keyword evidence="1" id="KW-1133">Transmembrane helix</keyword>
<evidence type="ECO:0008006" key="4">
    <source>
        <dbReference type="Google" id="ProtNLM"/>
    </source>
</evidence>
<evidence type="ECO:0000256" key="1">
    <source>
        <dbReference type="SAM" id="Phobius"/>
    </source>
</evidence>
<dbReference type="RefSeq" id="WP_311020522.1">
    <property type="nucleotide sequence ID" value="NZ_JAUHGG010000003.1"/>
</dbReference>
<dbReference type="Proteomes" id="UP001253193">
    <property type="component" value="Unassembled WGS sequence"/>
</dbReference>
<feature type="transmembrane region" description="Helical" evidence="1">
    <location>
        <begin position="105"/>
        <end position="131"/>
    </location>
</feature>
<evidence type="ECO:0000313" key="2">
    <source>
        <dbReference type="EMBL" id="MDS1821611.1"/>
    </source>
</evidence>
<dbReference type="EMBL" id="JAUHGG010000003">
    <property type="protein sequence ID" value="MDS1821611.1"/>
    <property type="molecule type" value="Genomic_DNA"/>
</dbReference>
<keyword evidence="1" id="KW-0812">Transmembrane</keyword>
<evidence type="ECO:0000313" key="3">
    <source>
        <dbReference type="Proteomes" id="UP001253193"/>
    </source>
</evidence>
<feature type="transmembrane region" description="Helical" evidence="1">
    <location>
        <begin position="167"/>
        <end position="185"/>
    </location>
</feature>
<name>A0AAW8Q006_VIBPH</name>
<gene>
    <name evidence="2" type="ORF">QX249_13135</name>
</gene>
<protein>
    <recommendedName>
        <fullName evidence="4">Yip1 domain-containing protein</fullName>
    </recommendedName>
</protein>
<organism evidence="2 3">
    <name type="scientific">Vibrio parahaemolyticus</name>
    <dbReference type="NCBI Taxonomy" id="670"/>
    <lineage>
        <taxon>Bacteria</taxon>
        <taxon>Pseudomonadati</taxon>
        <taxon>Pseudomonadota</taxon>
        <taxon>Gammaproteobacteria</taxon>
        <taxon>Vibrionales</taxon>
        <taxon>Vibrionaceae</taxon>
        <taxon>Vibrio</taxon>
    </lineage>
</organism>
<dbReference type="AlphaFoldDB" id="A0AAW8Q006"/>
<comment type="caution">
    <text evidence="2">The sequence shown here is derived from an EMBL/GenBank/DDBJ whole genome shotgun (WGS) entry which is preliminary data.</text>
</comment>
<accession>A0AAW8Q006</accession>